<feature type="non-terminal residue" evidence="1">
    <location>
        <position position="64"/>
    </location>
</feature>
<protein>
    <submittedName>
        <fullName evidence="1">Integrase</fullName>
    </submittedName>
</protein>
<reference evidence="1 2" key="1">
    <citation type="submission" date="2018-01" db="EMBL/GenBank/DDBJ databases">
        <title>Co-occurrence of chitin degradation, pigmentation and bioactivity in marine Pseudoalteromonas.</title>
        <authorList>
            <person name="Paulsen S."/>
            <person name="Gram L."/>
            <person name="Machado H."/>
        </authorList>
    </citation>
    <scope>NUCLEOTIDE SEQUENCE [LARGE SCALE GENOMIC DNA]</scope>
    <source>
        <strain evidence="1 2">S3898</strain>
    </source>
</reference>
<name>A0A4Q7IJV5_9GAMM</name>
<evidence type="ECO:0000313" key="1">
    <source>
        <dbReference type="EMBL" id="RZQ51187.1"/>
    </source>
</evidence>
<proteinExistence type="predicted"/>
<organism evidence="1 2">
    <name type="scientific">Pseudoalteromonas phenolica</name>
    <dbReference type="NCBI Taxonomy" id="161398"/>
    <lineage>
        <taxon>Bacteria</taxon>
        <taxon>Pseudomonadati</taxon>
        <taxon>Pseudomonadota</taxon>
        <taxon>Gammaproteobacteria</taxon>
        <taxon>Alteromonadales</taxon>
        <taxon>Pseudoalteromonadaceae</taxon>
        <taxon>Pseudoalteromonas</taxon>
    </lineage>
</organism>
<sequence length="64" mass="7531">MSKVVEFKYHHSTTPTIENRKVLPTPPKYSQVREREYLLPDEVNRIIKAAKNVGRHGHRDMTMV</sequence>
<dbReference type="AlphaFoldDB" id="A0A4Q7IJV5"/>
<accession>A0A4Q7IJV5</accession>
<gene>
    <name evidence="1" type="ORF">C1E23_20875</name>
</gene>
<dbReference type="RefSeq" id="WP_206076511.1">
    <property type="nucleotide sequence ID" value="NZ_PPSX01000148.1"/>
</dbReference>
<dbReference type="EMBL" id="PPSX01000148">
    <property type="protein sequence ID" value="RZQ51187.1"/>
    <property type="molecule type" value="Genomic_DNA"/>
</dbReference>
<comment type="caution">
    <text evidence="1">The sequence shown here is derived from an EMBL/GenBank/DDBJ whole genome shotgun (WGS) entry which is preliminary data.</text>
</comment>
<dbReference type="Proteomes" id="UP000291338">
    <property type="component" value="Unassembled WGS sequence"/>
</dbReference>
<evidence type="ECO:0000313" key="2">
    <source>
        <dbReference type="Proteomes" id="UP000291338"/>
    </source>
</evidence>